<comment type="cofactor">
    <cofactor evidence="1 7 9">
        <name>pyridoxal 5'-phosphate</name>
        <dbReference type="ChEBI" id="CHEBI:597326"/>
    </cofactor>
</comment>
<evidence type="ECO:0000256" key="6">
    <source>
        <dbReference type="ARBA" id="ARBA00023192"/>
    </source>
</evidence>
<keyword evidence="6 9" id="KW-0198">Cysteine biosynthesis</keyword>
<dbReference type="UniPathway" id="UPA00136">
    <property type="reaction ID" value="UER00200"/>
</dbReference>
<evidence type="ECO:0000313" key="12">
    <source>
        <dbReference type="Proteomes" id="UP000183315"/>
    </source>
</evidence>
<dbReference type="Gene3D" id="3.40.50.1100">
    <property type="match status" value="2"/>
</dbReference>
<evidence type="ECO:0000256" key="2">
    <source>
        <dbReference type="ARBA" id="ARBA00007103"/>
    </source>
</evidence>
<proteinExistence type="inferred from homology"/>
<evidence type="ECO:0000259" key="10">
    <source>
        <dbReference type="Pfam" id="PF00291"/>
    </source>
</evidence>
<evidence type="ECO:0000256" key="3">
    <source>
        <dbReference type="ARBA" id="ARBA00022605"/>
    </source>
</evidence>
<dbReference type="GO" id="GO:0006535">
    <property type="term" value="P:cysteine biosynthetic process from serine"/>
    <property type="evidence" value="ECO:0007669"/>
    <property type="project" value="UniProtKB-UniRule"/>
</dbReference>
<dbReference type="EMBL" id="FNZI01000002">
    <property type="protein sequence ID" value="SEJ18155.1"/>
    <property type="molecule type" value="Genomic_DNA"/>
</dbReference>
<dbReference type="AlphaFoldDB" id="A0A1H6X0R0"/>
<dbReference type="CDD" id="cd01561">
    <property type="entry name" value="CBS_like"/>
    <property type="match status" value="1"/>
</dbReference>
<keyword evidence="12" id="KW-1185">Reference proteome</keyword>
<dbReference type="GO" id="GO:0004124">
    <property type="term" value="F:cysteine synthase activity"/>
    <property type="evidence" value="ECO:0007669"/>
    <property type="project" value="UniProtKB-UniRule"/>
</dbReference>
<dbReference type="PANTHER" id="PTHR10314">
    <property type="entry name" value="CYSTATHIONINE BETA-SYNTHASE"/>
    <property type="match status" value="1"/>
</dbReference>
<dbReference type="InterPro" id="IPR001216">
    <property type="entry name" value="P-phosphate_BS"/>
</dbReference>
<dbReference type="NCBIfam" id="NF008735">
    <property type="entry name" value="PRK11761.1"/>
    <property type="match status" value="1"/>
</dbReference>
<evidence type="ECO:0000256" key="5">
    <source>
        <dbReference type="ARBA" id="ARBA00022898"/>
    </source>
</evidence>
<dbReference type="RefSeq" id="WP_244885276.1">
    <property type="nucleotide sequence ID" value="NZ_FNZI01000002.1"/>
</dbReference>
<dbReference type="InterPro" id="IPR001926">
    <property type="entry name" value="TrpB-like_PALP"/>
</dbReference>
<dbReference type="InterPro" id="IPR005858">
    <property type="entry name" value="CysM"/>
</dbReference>
<gene>
    <name evidence="11" type="ORF">SAMN05421637_1068</name>
</gene>
<comment type="similarity">
    <text evidence="2 9">Belongs to the cysteine synthase/cystathionine beta-synthase family.</text>
</comment>
<feature type="modified residue" description="N6-(pyridoxal phosphate)lysine" evidence="8">
    <location>
        <position position="50"/>
    </location>
</feature>
<dbReference type="InterPro" id="IPR050214">
    <property type="entry name" value="Cys_Synth/Cystath_Beta-Synth"/>
</dbReference>
<organism evidence="11 12">
    <name type="scientific">Demequina mangrovi</name>
    <dbReference type="NCBI Taxonomy" id="1043493"/>
    <lineage>
        <taxon>Bacteria</taxon>
        <taxon>Bacillati</taxon>
        <taxon>Actinomycetota</taxon>
        <taxon>Actinomycetes</taxon>
        <taxon>Micrococcales</taxon>
        <taxon>Demequinaceae</taxon>
        <taxon>Demequina</taxon>
    </lineage>
</organism>
<evidence type="ECO:0000256" key="9">
    <source>
        <dbReference type="RuleBase" id="RU003985"/>
    </source>
</evidence>
<sequence length="304" mass="32149">MRGMRDYPTIEETIGRTPLVRLQRLAADAAERGTVVLAKLEGTNPAGSVKDRPALSMIATAEAEGRIRPGDTVIEATSGNTGIALAMVAAVRGYAMVLVMPADLSVERARTMTAYGARLVLTDPAGGMELARTTADAMEAAGEGVQLDQFANPANPAAHMAATAEEIWSQTGGRVTHFVSSMGTTGTLTGTGRRLRELSDAVRIVGVQPEEGSRIPGIRAWEPEFLPRIFDPTVPHEVRNVNQDDATRTTRALAREEGILAGMSAGGAAHVALGLAATERDATIVFIVPDRGDRYLSTDLFATD</sequence>
<evidence type="ECO:0000256" key="7">
    <source>
        <dbReference type="PIRSR" id="PIRSR605856-50"/>
    </source>
</evidence>
<dbReference type="InterPro" id="IPR036052">
    <property type="entry name" value="TrpB-like_PALP_sf"/>
</dbReference>
<feature type="binding site" evidence="7">
    <location>
        <position position="80"/>
    </location>
    <ligand>
        <name>pyridoxal 5'-phosphate</name>
        <dbReference type="ChEBI" id="CHEBI:597326"/>
    </ligand>
</feature>
<feature type="binding site" evidence="7">
    <location>
        <position position="264"/>
    </location>
    <ligand>
        <name>pyridoxal 5'-phosphate</name>
        <dbReference type="ChEBI" id="CHEBI:597326"/>
    </ligand>
</feature>
<keyword evidence="5 7" id="KW-0663">Pyridoxal phosphate</keyword>
<reference evidence="12" key="1">
    <citation type="submission" date="2016-10" db="EMBL/GenBank/DDBJ databases">
        <authorList>
            <person name="Varghese N."/>
        </authorList>
    </citation>
    <scope>NUCLEOTIDE SEQUENCE [LARGE SCALE GENOMIC DNA]</scope>
    <source>
        <strain evidence="12">DSM 24868</strain>
    </source>
</reference>
<dbReference type="SUPFAM" id="SSF53686">
    <property type="entry name" value="Tryptophan synthase beta subunit-like PLP-dependent enzymes"/>
    <property type="match status" value="1"/>
</dbReference>
<dbReference type="FunFam" id="3.40.50.1100:FF:000003">
    <property type="entry name" value="Cystathionine beta-synthase"/>
    <property type="match status" value="1"/>
</dbReference>
<evidence type="ECO:0000256" key="1">
    <source>
        <dbReference type="ARBA" id="ARBA00001933"/>
    </source>
</evidence>
<accession>A0A1H6X0R0</accession>
<keyword evidence="3 9" id="KW-0028">Amino-acid biosynthesis</keyword>
<dbReference type="EC" id="2.5.1.47" evidence="9"/>
<dbReference type="NCBIfam" id="TIGR01138">
    <property type="entry name" value="cysM"/>
    <property type="match status" value="1"/>
</dbReference>
<evidence type="ECO:0000313" key="11">
    <source>
        <dbReference type="EMBL" id="SEJ18155.1"/>
    </source>
</evidence>
<comment type="catalytic activity">
    <reaction evidence="9">
        <text>O-acetyl-L-serine + hydrogen sulfide = L-cysteine + acetate</text>
        <dbReference type="Rhea" id="RHEA:14829"/>
        <dbReference type="ChEBI" id="CHEBI:29919"/>
        <dbReference type="ChEBI" id="CHEBI:30089"/>
        <dbReference type="ChEBI" id="CHEBI:35235"/>
        <dbReference type="ChEBI" id="CHEBI:58340"/>
        <dbReference type="EC" id="2.5.1.47"/>
    </reaction>
</comment>
<evidence type="ECO:0000256" key="4">
    <source>
        <dbReference type="ARBA" id="ARBA00022679"/>
    </source>
</evidence>
<dbReference type="Pfam" id="PF00291">
    <property type="entry name" value="PALP"/>
    <property type="match status" value="1"/>
</dbReference>
<dbReference type="PROSITE" id="PS00901">
    <property type="entry name" value="CYS_SYNTHASE"/>
    <property type="match status" value="1"/>
</dbReference>
<dbReference type="NCBIfam" id="TIGR01136">
    <property type="entry name" value="cysKM"/>
    <property type="match status" value="1"/>
</dbReference>
<feature type="binding site" evidence="7">
    <location>
        <begin position="183"/>
        <end position="187"/>
    </location>
    <ligand>
        <name>pyridoxal 5'-phosphate</name>
        <dbReference type="ChEBI" id="CHEBI:597326"/>
    </ligand>
</feature>
<dbReference type="eggNOG" id="COG0031">
    <property type="taxonomic scope" value="Bacteria"/>
</dbReference>
<protein>
    <recommendedName>
        <fullName evidence="9">Cysteine synthase</fullName>
        <ecNumber evidence="9">2.5.1.47</ecNumber>
    </recommendedName>
</protein>
<name>A0A1H6X0R0_9MICO</name>
<dbReference type="Proteomes" id="UP000183315">
    <property type="component" value="Unassembled WGS sequence"/>
</dbReference>
<feature type="domain" description="Tryptophan synthase beta chain-like PALP" evidence="10">
    <location>
        <begin position="11"/>
        <end position="290"/>
    </location>
</feature>
<dbReference type="InterPro" id="IPR005856">
    <property type="entry name" value="Cys_synth"/>
</dbReference>
<evidence type="ECO:0000256" key="8">
    <source>
        <dbReference type="PIRSR" id="PIRSR605856-51"/>
    </source>
</evidence>
<keyword evidence="4 9" id="KW-0808">Transferase</keyword>
<dbReference type="STRING" id="1043493.SAMN05421637_1068"/>